<name>A0A0F8CWR6_CERFI</name>
<dbReference type="PANTHER" id="PTHR12083">
    <property type="entry name" value="BIFUNCTIONAL POLYNUCLEOTIDE PHOSPHATASE/KINASE"/>
    <property type="match status" value="1"/>
</dbReference>
<dbReference type="GO" id="GO:0046403">
    <property type="term" value="F:polynucleotide 3'-phosphatase activity"/>
    <property type="evidence" value="ECO:0007669"/>
    <property type="project" value="TreeGrafter"/>
</dbReference>
<dbReference type="GO" id="GO:0003712">
    <property type="term" value="F:transcription coregulator activity"/>
    <property type="evidence" value="ECO:0007669"/>
    <property type="project" value="InterPro"/>
</dbReference>
<dbReference type="GO" id="GO:0006357">
    <property type="term" value="P:regulation of transcription by RNA polymerase II"/>
    <property type="evidence" value="ECO:0007669"/>
    <property type="project" value="InterPro"/>
</dbReference>
<dbReference type="OrthoDB" id="19045at2759"/>
<dbReference type="EMBL" id="LBBL01000120">
    <property type="protein sequence ID" value="KKF95102.1"/>
    <property type="molecule type" value="Genomic_DNA"/>
</dbReference>
<feature type="region of interest" description="Disordered" evidence="1">
    <location>
        <begin position="364"/>
        <end position="424"/>
    </location>
</feature>
<keyword evidence="2" id="KW-0808">Transferase</keyword>
<accession>A0A0F8CWR6</accession>
<dbReference type="InterPro" id="IPR027417">
    <property type="entry name" value="P-loop_NTPase"/>
</dbReference>
<dbReference type="SUPFAM" id="SSF52540">
    <property type="entry name" value="P-loop containing nucleoside triphosphate hydrolases"/>
    <property type="match status" value="1"/>
</dbReference>
<gene>
    <name evidence="2" type="primary">pnk1</name>
    <name evidence="2" type="ORF">CFO_g2540</name>
</gene>
<keyword evidence="2" id="KW-0418">Kinase</keyword>
<dbReference type="InterPro" id="IPR013954">
    <property type="entry name" value="PNK3P"/>
</dbReference>
<evidence type="ECO:0000313" key="2">
    <source>
        <dbReference type="EMBL" id="KKF95102.1"/>
    </source>
</evidence>
<proteinExistence type="predicted"/>
<dbReference type="PANTHER" id="PTHR12083:SF9">
    <property type="entry name" value="BIFUNCTIONAL POLYNUCLEOTIDE PHOSPHATASE_KINASE"/>
    <property type="match status" value="1"/>
</dbReference>
<dbReference type="Pfam" id="PF09637">
    <property type="entry name" value="Med18"/>
    <property type="match status" value="1"/>
</dbReference>
<dbReference type="NCBIfam" id="TIGR01662">
    <property type="entry name" value="HAD-SF-IIIA"/>
    <property type="match status" value="1"/>
</dbReference>
<dbReference type="Pfam" id="PF08645">
    <property type="entry name" value="PNK3P"/>
    <property type="match status" value="1"/>
</dbReference>
<dbReference type="Gene3D" id="3.40.50.300">
    <property type="entry name" value="P-loop containing nucleotide triphosphate hydrolases"/>
    <property type="match status" value="2"/>
</dbReference>
<dbReference type="AlphaFoldDB" id="A0A0F8CWR6"/>
<dbReference type="Gene3D" id="2.40.320.10">
    <property type="entry name" value="Hypothetical Protein Pfu-838710-001"/>
    <property type="match status" value="1"/>
</dbReference>
<protein>
    <submittedName>
        <fullName evidence="2">Polynucleotide 5'-hydroxyl-kinase</fullName>
        <ecNumber evidence="2">2.7.1.78</ecNumber>
    </submittedName>
</protein>
<dbReference type="Pfam" id="PF13671">
    <property type="entry name" value="AAA_33"/>
    <property type="match status" value="1"/>
</dbReference>
<dbReference type="EC" id="2.7.1.78" evidence="2"/>
<reference evidence="2 3" key="1">
    <citation type="submission" date="2015-04" db="EMBL/GenBank/DDBJ databases">
        <title>Genome sequence of Ceratocystis platani, a major pathogen of plane trees.</title>
        <authorList>
            <person name="Belbahri L."/>
        </authorList>
    </citation>
    <scope>NUCLEOTIDE SEQUENCE [LARGE SCALE GENOMIC DNA]</scope>
    <source>
        <strain evidence="2 3">CFO</strain>
    </source>
</reference>
<dbReference type="SUPFAM" id="SSF56784">
    <property type="entry name" value="HAD-like"/>
    <property type="match status" value="1"/>
</dbReference>
<dbReference type="Proteomes" id="UP000034841">
    <property type="component" value="Unassembled WGS sequence"/>
</dbReference>
<organism evidence="2 3">
    <name type="scientific">Ceratocystis fimbriata f. sp. platani</name>
    <dbReference type="NCBI Taxonomy" id="88771"/>
    <lineage>
        <taxon>Eukaryota</taxon>
        <taxon>Fungi</taxon>
        <taxon>Dikarya</taxon>
        <taxon>Ascomycota</taxon>
        <taxon>Pezizomycotina</taxon>
        <taxon>Sordariomycetes</taxon>
        <taxon>Hypocreomycetidae</taxon>
        <taxon>Microascales</taxon>
        <taxon>Ceratocystidaceae</taxon>
        <taxon>Ceratocystis</taxon>
    </lineage>
</organism>
<dbReference type="Gene3D" id="3.40.50.1000">
    <property type="entry name" value="HAD superfamily/HAD-like"/>
    <property type="match status" value="1"/>
</dbReference>
<dbReference type="GO" id="GO:0006281">
    <property type="term" value="P:DNA repair"/>
    <property type="evidence" value="ECO:0007669"/>
    <property type="project" value="TreeGrafter"/>
</dbReference>
<dbReference type="InterPro" id="IPR019095">
    <property type="entry name" value="Mediator_Med18"/>
</dbReference>
<evidence type="ECO:0000256" key="1">
    <source>
        <dbReference type="SAM" id="MobiDB-lite"/>
    </source>
</evidence>
<dbReference type="GO" id="GO:0003690">
    <property type="term" value="F:double-stranded DNA binding"/>
    <property type="evidence" value="ECO:0007669"/>
    <property type="project" value="TreeGrafter"/>
</dbReference>
<evidence type="ECO:0000313" key="3">
    <source>
        <dbReference type="Proteomes" id="UP000034841"/>
    </source>
</evidence>
<dbReference type="InterPro" id="IPR006549">
    <property type="entry name" value="HAD-SF_hydro_IIIA"/>
</dbReference>
<dbReference type="InterPro" id="IPR006551">
    <property type="entry name" value="Polynucleotide_phosphatase"/>
</dbReference>
<keyword evidence="3" id="KW-1185">Reference proteome</keyword>
<feature type="compositionally biased region" description="Polar residues" evidence="1">
    <location>
        <begin position="384"/>
        <end position="393"/>
    </location>
</feature>
<sequence>MLELFMTAVIDRDDETRARAVLKGICARDGYESMNRCLRFQGPRRPTGMSNLVSVHKSDKDKQPSELLLWRELQTAVSRQSYLIDLRYEVPYDGFGPQAQQPDFNANEGILRWLDFPDPPPPNSNRAITTRKKIEIWKQKNLLKIMQDNNHALKGELLEHTVQYFDDSGIEYCLCKQYLLKDRSQYQPMLSPDTRPIASHLPAQEALECGDPMGRWFLFVKINVLEDTRPHEITRAAEKLQVIQRELEGAIEFKHFDRHLAAAFSPGLSPAMIAIRNEVTHKKAPSQCHASAINPTYNHANGIQKQRVAPDFLAPPKAPHSSVQITMTDERSKLAGYGIQRMPTVLPETFSRWETGLSRDLHDVCLDKPGAESDDTPGADAETGDSSSNNNGVSKGDNEDNDSGNEGFTPYVNDGSNPDDSDHDDSAVVLVASESFVGLGEENKEKMTRSVASITTITMPTKRAADGPSSPPVKKKVASAITKNNMANFFKPTSEKIKDVAALAKATWTEKAPDEKEATSLLVARFVPDQGAGEMQSEAETVSKSSDPAAPKRKIAAFDLDSTLILPASGKKYPKGVDDWKWWDATVPQRLKKLHADGFLISIFSNQAGLTLHPDPKSKAPTKSDKTREYKGKCDNILRALNLPITLYAATAKDRFRKPQTGMWDSLLSDNGLAPEDIDMASSFFVGDAAGRPARGVRKTRDFSCSDRNLAANLGLKFSTPEEFFHGEAAEAFERDFEPGTVARSKATGDSDSVSSVAHWQKKYPREIVLFCGPPGAGKSSFWWRHCEPQGYERINQDLLGSRDNCFKAATEGLKSTESSLVIDNTNADPSTRAMWPDANPEKRARLPGIAFSSFTKRYVPPKKDEGFADITDVEFQFYGADSEFAVWSKYWS</sequence>
<dbReference type="InterPro" id="IPR023214">
    <property type="entry name" value="HAD_sf"/>
</dbReference>
<dbReference type="NCBIfam" id="TIGR01664">
    <property type="entry name" value="DNA-3'-Pase"/>
    <property type="match status" value="1"/>
</dbReference>
<comment type="caution">
    <text evidence="2">The sequence shown here is derived from an EMBL/GenBank/DDBJ whole genome shotgun (WGS) entry which is preliminary data.</text>
</comment>
<dbReference type="InterPro" id="IPR036412">
    <property type="entry name" value="HAD-like_sf"/>
</dbReference>
<dbReference type="GO" id="GO:0046404">
    <property type="term" value="F:ATP-dependent polydeoxyribonucleotide 5'-hydroxyl-kinase activity"/>
    <property type="evidence" value="ECO:0007669"/>
    <property type="project" value="TreeGrafter"/>
</dbReference>
<dbReference type="GO" id="GO:0016592">
    <property type="term" value="C:mediator complex"/>
    <property type="evidence" value="ECO:0007669"/>
    <property type="project" value="InterPro"/>
</dbReference>